<dbReference type="Pfam" id="PF00361">
    <property type="entry name" value="Proton_antipo_M"/>
    <property type="match status" value="1"/>
</dbReference>
<feature type="transmembrane region" description="Helical" evidence="17">
    <location>
        <begin position="295"/>
        <end position="313"/>
    </location>
</feature>
<feature type="transmembrane region" description="Helical" evidence="17">
    <location>
        <begin position="411"/>
        <end position="435"/>
    </location>
</feature>
<feature type="transmembrane region" description="Helical" evidence="17">
    <location>
        <begin position="542"/>
        <end position="558"/>
    </location>
</feature>
<evidence type="ECO:0000256" key="11">
    <source>
        <dbReference type="ARBA" id="ARBA00022989"/>
    </source>
</evidence>
<comment type="function">
    <text evidence="17">Core subunit of the mitochondrial membrane respiratory chain NADH dehydrogenase (Complex I) which catalyzes electron transfer from NADH through the respiratory chain, using ubiquinone as an electron acceptor. Essential for the catalytic activity and assembly of complex I.</text>
</comment>
<evidence type="ECO:0000313" key="21">
    <source>
        <dbReference type="EMBL" id="QHN56488.1"/>
    </source>
</evidence>
<feature type="transmembrane region" description="Helical" evidence="17">
    <location>
        <begin position="139"/>
        <end position="158"/>
    </location>
</feature>
<evidence type="ECO:0000256" key="15">
    <source>
        <dbReference type="ARBA" id="ARBA00023136"/>
    </source>
</evidence>
<evidence type="ECO:0000256" key="3">
    <source>
        <dbReference type="ARBA" id="ARBA00012944"/>
    </source>
</evidence>
<dbReference type="PRINTS" id="PR01435">
    <property type="entry name" value="NPOXDRDTASE5"/>
</dbReference>
<dbReference type="Pfam" id="PF06455">
    <property type="entry name" value="NADH5_C"/>
    <property type="match status" value="1"/>
</dbReference>
<evidence type="ECO:0000256" key="16">
    <source>
        <dbReference type="ARBA" id="ARBA00049551"/>
    </source>
</evidence>
<evidence type="ECO:0000256" key="7">
    <source>
        <dbReference type="ARBA" id="ARBA00022692"/>
    </source>
</evidence>
<feature type="transmembrane region" description="Helical" evidence="17">
    <location>
        <begin position="165"/>
        <end position="184"/>
    </location>
</feature>
<evidence type="ECO:0000256" key="14">
    <source>
        <dbReference type="ARBA" id="ARBA00023128"/>
    </source>
</evidence>
<sequence length="559" mass="66699">MIQLFLYLMFILIINLFNLSIYLMYKKIIIFIEFEFLKLSSMKLEYLILMDWLSMFFSLIVLMISFSVIIYSIEYMSGDLNINRFIFLVMLFVMFMIFMIISPNMVSILLGWDGLGLISYCLVIYYQNESSFNSGMVTVLTNRIGDSIILMLIGLMLINGSWNFMFYYQLNFLIMFLIMMASFTKSAQIPFSAWLPKAMAAPTPVSSLVHSSTLVTAGVYLLIRFNYLMKLNLKLMNLMMFISILTLFMSGLCANLEFDFKKIIAFSTLSQLGVMIFCLSMGFIEISFFHLLTHAMFKCMLFMCAGIIIHNMILNQDIRYISMIFKNMPLVSMIFNCSTFSLCGIPFMSGFFSKDKILELYMMNYFNKFMFMIMFFSMGLTISYSCRLMFYSFIMFPSLNIFYKFKSLKSLMFYSMMMLFFMSIFMGFLLNWMIFSSKNLIYLSKELKLIIYLFLMGGILIGMNLLWFTIKLKNLILMKNYFFFFINMWFLFIIYNMKMFEIMSFFKKKFFLIDLKWNEYLFSFLIYSYLKKNFYLDLYNKNFYFILIIILYFILMMLY</sequence>
<dbReference type="GO" id="GO:0042773">
    <property type="term" value="P:ATP synthesis coupled electron transport"/>
    <property type="evidence" value="ECO:0007669"/>
    <property type="project" value="InterPro"/>
</dbReference>
<feature type="transmembrane region" description="Helical" evidence="17">
    <location>
        <begin position="46"/>
        <end position="73"/>
    </location>
</feature>
<dbReference type="AlphaFoldDB" id="A0A6B9U3M2"/>
<evidence type="ECO:0000256" key="5">
    <source>
        <dbReference type="ARBA" id="ARBA00022448"/>
    </source>
</evidence>
<feature type="transmembrane region" description="Helical" evidence="17">
    <location>
        <begin position="108"/>
        <end position="127"/>
    </location>
</feature>
<feature type="transmembrane region" description="Helical" evidence="17">
    <location>
        <begin position="447"/>
        <end position="469"/>
    </location>
</feature>
<evidence type="ECO:0000256" key="4">
    <source>
        <dbReference type="ARBA" id="ARBA00021096"/>
    </source>
</evidence>
<name>A0A6B9U3M2_9HYME</name>
<keyword evidence="8" id="KW-0999">Mitochondrion inner membrane</keyword>
<keyword evidence="9" id="KW-1278">Translocase</keyword>
<feature type="domain" description="NADH:quinone oxidoreductase/Mrp antiporter transmembrane" evidence="18">
    <location>
        <begin position="102"/>
        <end position="379"/>
    </location>
</feature>
<keyword evidence="15 17" id="KW-0472">Membrane</keyword>
<gene>
    <name evidence="21" type="primary">ND5</name>
</gene>
<dbReference type="PANTHER" id="PTHR42829">
    <property type="entry name" value="NADH-UBIQUINONE OXIDOREDUCTASE CHAIN 5"/>
    <property type="match status" value="1"/>
</dbReference>
<feature type="transmembrane region" description="Helical" evidence="17">
    <location>
        <begin position="6"/>
        <end position="25"/>
    </location>
</feature>
<feature type="transmembrane region" description="Helical" evidence="17">
    <location>
        <begin position="481"/>
        <end position="498"/>
    </location>
</feature>
<keyword evidence="5 17" id="KW-0813">Transport</keyword>
<evidence type="ECO:0000256" key="8">
    <source>
        <dbReference type="ARBA" id="ARBA00022792"/>
    </source>
</evidence>
<dbReference type="EC" id="7.1.1.2" evidence="3 17"/>
<dbReference type="GO" id="GO:0005743">
    <property type="term" value="C:mitochondrial inner membrane"/>
    <property type="evidence" value="ECO:0007669"/>
    <property type="project" value="UniProtKB-SubCell"/>
</dbReference>
<dbReference type="PRINTS" id="PR01434">
    <property type="entry name" value="NADHDHGNASE5"/>
</dbReference>
<evidence type="ECO:0000256" key="10">
    <source>
        <dbReference type="ARBA" id="ARBA00022982"/>
    </source>
</evidence>
<dbReference type="EMBL" id="MN599978">
    <property type="protein sequence ID" value="QHN56488.1"/>
    <property type="molecule type" value="Genomic_DNA"/>
</dbReference>
<protein>
    <recommendedName>
        <fullName evidence="4 17">NADH-ubiquinone oxidoreductase chain 5</fullName>
        <ecNumber evidence="3 17">7.1.1.2</ecNumber>
    </recommendedName>
</protein>
<dbReference type="InterPro" id="IPR010934">
    <property type="entry name" value="NADH_DH_su5_C"/>
</dbReference>
<dbReference type="InterPro" id="IPR001516">
    <property type="entry name" value="Proton_antipo_N"/>
</dbReference>
<keyword evidence="12 17" id="KW-0520">NAD</keyword>
<dbReference type="GO" id="GO:0008137">
    <property type="term" value="F:NADH dehydrogenase (ubiquinone) activity"/>
    <property type="evidence" value="ECO:0007669"/>
    <property type="project" value="UniProtKB-EC"/>
</dbReference>
<keyword evidence="10" id="KW-0249">Electron transport</keyword>
<feature type="domain" description="NADH-Ubiquinone oxidoreductase (complex I) chain 5 N-terminal" evidence="19">
    <location>
        <begin position="37"/>
        <end position="85"/>
    </location>
</feature>
<evidence type="ECO:0000256" key="12">
    <source>
        <dbReference type="ARBA" id="ARBA00023027"/>
    </source>
</evidence>
<feature type="transmembrane region" description="Helical" evidence="17">
    <location>
        <begin position="365"/>
        <end position="391"/>
    </location>
</feature>
<feature type="transmembrane region" description="Helical" evidence="17">
    <location>
        <begin position="333"/>
        <end position="353"/>
    </location>
</feature>
<proteinExistence type="inferred from homology"/>
<comment type="similarity">
    <text evidence="17">Belongs to the complex I subunit 5 family.</text>
</comment>
<keyword evidence="14 17" id="KW-0496">Mitochondrion</keyword>
<comment type="subcellular location">
    <subcellularLocation>
        <location evidence="2">Mitochondrion inner membrane</location>
        <topology evidence="2">Multi-pass membrane protein</topology>
    </subcellularLocation>
</comment>
<dbReference type="GO" id="GO:0003954">
    <property type="term" value="F:NADH dehydrogenase activity"/>
    <property type="evidence" value="ECO:0007669"/>
    <property type="project" value="TreeGrafter"/>
</dbReference>
<accession>A0A6B9U3M2</accession>
<evidence type="ECO:0000259" key="18">
    <source>
        <dbReference type="Pfam" id="PF00361"/>
    </source>
</evidence>
<evidence type="ECO:0000256" key="1">
    <source>
        <dbReference type="ARBA" id="ARBA00003257"/>
    </source>
</evidence>
<evidence type="ECO:0000256" key="9">
    <source>
        <dbReference type="ARBA" id="ARBA00022967"/>
    </source>
</evidence>
<comment type="function">
    <text evidence="1">Core subunit of the mitochondrial membrane respiratory chain NADH dehydrogenase (Complex I) that is believed to belong to the minimal assembly required for catalysis. Complex I functions in the transfer of electrons from NADH to the respiratory chain. The immediate electron acceptor for the enzyme is believed to be ubiquinone.</text>
</comment>
<dbReference type="PANTHER" id="PTHR42829:SF2">
    <property type="entry name" value="NADH-UBIQUINONE OXIDOREDUCTASE CHAIN 5"/>
    <property type="match status" value="1"/>
</dbReference>
<reference evidence="21" key="1">
    <citation type="submission" date="2019-10" db="EMBL/GenBank/DDBJ databases">
        <authorList>
            <person name="Kim J."/>
            <person name="Kwon M."/>
        </authorList>
    </citation>
    <scope>NUCLEOTIDE SEQUENCE</scope>
    <source>
        <strain evidence="21">JeJu</strain>
    </source>
</reference>
<comment type="catalytic activity">
    <reaction evidence="16 17">
        <text>a ubiquinone + NADH + 5 H(+)(in) = a ubiquinol + NAD(+) + 4 H(+)(out)</text>
        <dbReference type="Rhea" id="RHEA:29091"/>
        <dbReference type="Rhea" id="RHEA-COMP:9565"/>
        <dbReference type="Rhea" id="RHEA-COMP:9566"/>
        <dbReference type="ChEBI" id="CHEBI:15378"/>
        <dbReference type="ChEBI" id="CHEBI:16389"/>
        <dbReference type="ChEBI" id="CHEBI:17976"/>
        <dbReference type="ChEBI" id="CHEBI:57540"/>
        <dbReference type="ChEBI" id="CHEBI:57945"/>
        <dbReference type="EC" id="7.1.1.2"/>
    </reaction>
</comment>
<keyword evidence="7 17" id="KW-0812">Transmembrane</keyword>
<evidence type="ECO:0000259" key="19">
    <source>
        <dbReference type="Pfam" id="PF00662"/>
    </source>
</evidence>
<dbReference type="Pfam" id="PF00662">
    <property type="entry name" value="Proton_antipo_N"/>
    <property type="match status" value="1"/>
</dbReference>
<evidence type="ECO:0000259" key="20">
    <source>
        <dbReference type="Pfam" id="PF06455"/>
    </source>
</evidence>
<organism evidence="21">
    <name type="scientific">Diadegma fenestrale</name>
    <dbReference type="NCBI Taxonomy" id="310001"/>
    <lineage>
        <taxon>Eukaryota</taxon>
        <taxon>Metazoa</taxon>
        <taxon>Ecdysozoa</taxon>
        <taxon>Arthropoda</taxon>
        <taxon>Hexapoda</taxon>
        <taxon>Insecta</taxon>
        <taxon>Pterygota</taxon>
        <taxon>Neoptera</taxon>
        <taxon>Endopterygota</taxon>
        <taxon>Hymenoptera</taxon>
        <taxon>Apocrita</taxon>
        <taxon>Ichneumonoidea</taxon>
        <taxon>Ichneumonidae</taxon>
        <taxon>Campopleginae</taxon>
        <taxon>Dusona group</taxon>
        <taxon>Diadegma</taxon>
    </lineage>
</organism>
<evidence type="ECO:0000256" key="13">
    <source>
        <dbReference type="ARBA" id="ARBA00023075"/>
    </source>
</evidence>
<evidence type="ECO:0000256" key="2">
    <source>
        <dbReference type="ARBA" id="ARBA00004448"/>
    </source>
</evidence>
<feature type="transmembrane region" description="Helical" evidence="17">
    <location>
        <begin position="235"/>
        <end position="257"/>
    </location>
</feature>
<keyword evidence="6" id="KW-0679">Respiratory chain</keyword>
<dbReference type="GO" id="GO:0015990">
    <property type="term" value="P:electron transport coupled proton transport"/>
    <property type="evidence" value="ECO:0007669"/>
    <property type="project" value="TreeGrafter"/>
</dbReference>
<keyword evidence="13 17" id="KW-0830">Ubiquinone</keyword>
<geneLocation type="mitochondrion" evidence="21"/>
<keyword evidence="11 17" id="KW-1133">Transmembrane helix</keyword>
<evidence type="ECO:0000256" key="6">
    <source>
        <dbReference type="ARBA" id="ARBA00022660"/>
    </source>
</evidence>
<feature type="transmembrane region" description="Helical" evidence="17">
    <location>
        <begin position="85"/>
        <end position="101"/>
    </location>
</feature>
<feature type="transmembrane region" description="Helical" evidence="17">
    <location>
        <begin position="204"/>
        <end position="223"/>
    </location>
</feature>
<dbReference type="InterPro" id="IPR003945">
    <property type="entry name" value="NU5C-like"/>
</dbReference>
<dbReference type="InterPro" id="IPR001750">
    <property type="entry name" value="ND/Mrp_TM"/>
</dbReference>
<feature type="domain" description="NADH dehydrogenase subunit 5 C-terminal" evidence="20">
    <location>
        <begin position="384"/>
        <end position="558"/>
    </location>
</feature>
<feature type="transmembrane region" description="Helical" evidence="17">
    <location>
        <begin position="263"/>
        <end position="283"/>
    </location>
</feature>
<evidence type="ECO:0000256" key="17">
    <source>
        <dbReference type="RuleBase" id="RU003404"/>
    </source>
</evidence>